<accession>A0A261XTV7</accession>
<comment type="caution">
    <text evidence="3">The sequence shown here is derived from an EMBL/GenBank/DDBJ whole genome shotgun (WGS) entry which is preliminary data.</text>
</comment>
<feature type="compositionally biased region" description="Basic residues" evidence="1">
    <location>
        <begin position="1"/>
        <end position="16"/>
    </location>
</feature>
<dbReference type="InterPro" id="IPR041698">
    <property type="entry name" value="Methyltransf_25"/>
</dbReference>
<gene>
    <name evidence="3" type="ORF">BZG36_05257</name>
</gene>
<dbReference type="PANTHER" id="PTHR43591">
    <property type="entry name" value="METHYLTRANSFERASE"/>
    <property type="match status" value="1"/>
</dbReference>
<dbReference type="EMBL" id="MVBO01000240">
    <property type="protein sequence ID" value="OZJ01789.1"/>
    <property type="molecule type" value="Genomic_DNA"/>
</dbReference>
<name>A0A261XTV7_9FUNG</name>
<dbReference type="Proteomes" id="UP000242875">
    <property type="component" value="Unassembled WGS sequence"/>
</dbReference>
<proteinExistence type="predicted"/>
<dbReference type="AlphaFoldDB" id="A0A261XTV7"/>
<feature type="domain" description="Methyltransferase" evidence="2">
    <location>
        <begin position="68"/>
        <end position="159"/>
    </location>
</feature>
<evidence type="ECO:0000256" key="1">
    <source>
        <dbReference type="SAM" id="MobiDB-lite"/>
    </source>
</evidence>
<evidence type="ECO:0000259" key="2">
    <source>
        <dbReference type="Pfam" id="PF13649"/>
    </source>
</evidence>
<reference evidence="3 4" key="1">
    <citation type="journal article" date="2017" name="Mycologia">
        <title>Bifiguratus adelaidae, gen. et sp. nov., a new member of Mucoromycotina in endophytic and soil-dwelling habitats.</title>
        <authorList>
            <person name="Torres-Cruz T.J."/>
            <person name="Billingsley Tobias T.L."/>
            <person name="Almatruk M."/>
            <person name="Hesse C."/>
            <person name="Kuske C.R."/>
            <person name="Desiro A."/>
            <person name="Benucci G.M."/>
            <person name="Bonito G."/>
            <person name="Stajich J.E."/>
            <person name="Dunlap C."/>
            <person name="Arnold A.E."/>
            <person name="Porras-Alfaro A."/>
        </authorList>
    </citation>
    <scope>NUCLEOTIDE SEQUENCE [LARGE SCALE GENOMIC DNA]</scope>
    <source>
        <strain evidence="3 4">AZ0501</strain>
    </source>
</reference>
<sequence length="327" mass="37289">MGNRLSRKRKSRRARRKTEETIKTPQVDRLTVDEQIQSMTDDYYYFKWARGDLVPEWAKTTLNQSCSVLEIGCQTGCWCMEVATEYPHANLFGLDINSYFPTTVKPVNCNFLQIDLDGPIQLPDASMDYVRLSNMSIWIPQAKYESILQECVRLLKSEGIFEWTAVLADHAIQDFQPQRVGPVQEAMNQKMVSFYQSNHYNPLIAKDMQRLLCQNHHLTIITPPNGAFISVPVGDWGGKIGAAAADRMSVYFKSIKADFLDYLRQVHHSAGMASPDASPLSIASPAISWETMTSEDYDRYCSIWFEEANHYRTYTNLYALSSMKSGS</sequence>
<evidence type="ECO:0000313" key="4">
    <source>
        <dbReference type="Proteomes" id="UP000242875"/>
    </source>
</evidence>
<feature type="region of interest" description="Disordered" evidence="1">
    <location>
        <begin position="1"/>
        <end position="21"/>
    </location>
</feature>
<dbReference type="Gene3D" id="3.40.50.150">
    <property type="entry name" value="Vaccinia Virus protein VP39"/>
    <property type="match status" value="1"/>
</dbReference>
<dbReference type="SUPFAM" id="SSF53335">
    <property type="entry name" value="S-adenosyl-L-methionine-dependent methyltransferases"/>
    <property type="match status" value="1"/>
</dbReference>
<evidence type="ECO:0000313" key="3">
    <source>
        <dbReference type="EMBL" id="OZJ01789.1"/>
    </source>
</evidence>
<dbReference type="Pfam" id="PF13649">
    <property type="entry name" value="Methyltransf_25"/>
    <property type="match status" value="1"/>
</dbReference>
<keyword evidence="4" id="KW-1185">Reference proteome</keyword>
<dbReference type="OrthoDB" id="2013972at2759"/>
<dbReference type="InterPro" id="IPR029063">
    <property type="entry name" value="SAM-dependent_MTases_sf"/>
</dbReference>
<dbReference type="CDD" id="cd02440">
    <property type="entry name" value="AdoMet_MTases"/>
    <property type="match status" value="1"/>
</dbReference>
<protein>
    <recommendedName>
        <fullName evidence="2">Methyltransferase domain-containing protein</fullName>
    </recommendedName>
</protein>
<organism evidence="3 4">
    <name type="scientific">Bifiguratus adelaidae</name>
    <dbReference type="NCBI Taxonomy" id="1938954"/>
    <lineage>
        <taxon>Eukaryota</taxon>
        <taxon>Fungi</taxon>
        <taxon>Fungi incertae sedis</taxon>
        <taxon>Mucoromycota</taxon>
        <taxon>Mucoromycotina</taxon>
        <taxon>Endogonomycetes</taxon>
        <taxon>Endogonales</taxon>
        <taxon>Endogonales incertae sedis</taxon>
        <taxon>Bifiguratus</taxon>
    </lineage>
</organism>